<dbReference type="InterPro" id="IPR003373">
    <property type="entry name" value="Fe2_transport_prot-B"/>
</dbReference>
<dbReference type="PRINTS" id="PR00326">
    <property type="entry name" value="GTP1OBG"/>
</dbReference>
<feature type="domain" description="FeoB-type G" evidence="17">
    <location>
        <begin position="14"/>
        <end position="182"/>
    </location>
</feature>
<comment type="function">
    <text evidence="16">Probable transporter of a GTP-driven Fe(2+) uptake system.</text>
</comment>
<feature type="transmembrane region" description="Helical" evidence="16">
    <location>
        <begin position="607"/>
        <end position="629"/>
    </location>
</feature>
<keyword evidence="10" id="KW-0406">Ion transport</keyword>
<dbReference type="EMBL" id="FNWO01000004">
    <property type="protein sequence ID" value="SEH32491.1"/>
    <property type="molecule type" value="Genomic_DNA"/>
</dbReference>
<feature type="binding site" evidence="15">
    <location>
        <position position="35"/>
    </location>
    <ligand>
        <name>Mg(2+)</name>
        <dbReference type="ChEBI" id="CHEBI:18420"/>
        <label>2</label>
    </ligand>
</feature>
<evidence type="ECO:0000256" key="8">
    <source>
        <dbReference type="ARBA" id="ARBA00022989"/>
    </source>
</evidence>
<feature type="binding site" evidence="14">
    <location>
        <begin position="133"/>
        <end position="136"/>
    </location>
    <ligand>
        <name>GTP</name>
        <dbReference type="ChEBI" id="CHEBI:37565"/>
        <label>1</label>
    </ligand>
</feature>
<dbReference type="PANTHER" id="PTHR43185:SF1">
    <property type="entry name" value="FE(2+) TRANSPORTER FEOB"/>
    <property type="match status" value="1"/>
</dbReference>
<evidence type="ECO:0000259" key="17">
    <source>
        <dbReference type="PROSITE" id="PS51711"/>
    </source>
</evidence>
<evidence type="ECO:0000313" key="18">
    <source>
        <dbReference type="EMBL" id="SEH32491.1"/>
    </source>
</evidence>
<name>A0A1H6H9L4_MAGFU</name>
<feature type="transmembrane region" description="Helical" evidence="16">
    <location>
        <begin position="341"/>
        <end position="363"/>
    </location>
</feature>
<feature type="binding site" evidence="15">
    <location>
        <position position="36"/>
    </location>
    <ligand>
        <name>Mg(2+)</name>
        <dbReference type="ChEBI" id="CHEBI:18420"/>
        <label>2</label>
    </ligand>
</feature>
<keyword evidence="9 16" id="KW-0408">Iron</keyword>
<keyword evidence="3" id="KW-1003">Cell membrane</keyword>
<dbReference type="InterPro" id="IPR011642">
    <property type="entry name" value="Gate_dom"/>
</dbReference>
<evidence type="ECO:0000256" key="3">
    <source>
        <dbReference type="ARBA" id="ARBA00022475"/>
    </source>
</evidence>
<dbReference type="Gene3D" id="3.40.50.300">
    <property type="entry name" value="P-loop containing nucleotide triphosphate hydrolases"/>
    <property type="match status" value="1"/>
</dbReference>
<dbReference type="CDD" id="cd01879">
    <property type="entry name" value="FeoB"/>
    <property type="match status" value="1"/>
</dbReference>
<evidence type="ECO:0000256" key="16">
    <source>
        <dbReference type="RuleBase" id="RU362098"/>
    </source>
</evidence>
<evidence type="ECO:0000256" key="12">
    <source>
        <dbReference type="ARBA" id="ARBA00023136"/>
    </source>
</evidence>
<proteinExistence type="inferred from homology"/>
<evidence type="ECO:0000256" key="15">
    <source>
        <dbReference type="PIRSR" id="PIRSR603373-2"/>
    </source>
</evidence>
<dbReference type="NCBIfam" id="TIGR00437">
    <property type="entry name" value="feoB"/>
    <property type="match status" value="1"/>
</dbReference>
<evidence type="ECO:0000256" key="6">
    <source>
        <dbReference type="ARBA" id="ARBA00022692"/>
    </source>
</evidence>
<dbReference type="RefSeq" id="WP_074766626.1">
    <property type="nucleotide sequence ID" value="NZ_FNWO01000004.1"/>
</dbReference>
<organism evidence="18 19">
    <name type="scientific">Magnetospirillum fulvum</name>
    <name type="common">Rhodospirillum fulvum</name>
    <dbReference type="NCBI Taxonomy" id="1082"/>
    <lineage>
        <taxon>Bacteria</taxon>
        <taxon>Pseudomonadati</taxon>
        <taxon>Pseudomonadota</taxon>
        <taxon>Alphaproteobacteria</taxon>
        <taxon>Rhodospirillales</taxon>
        <taxon>Rhodospirillaceae</taxon>
        <taxon>Magnetospirillum</taxon>
    </lineage>
</organism>
<feature type="transmembrane region" description="Helical" evidence="16">
    <location>
        <begin position="237"/>
        <end position="259"/>
    </location>
</feature>
<keyword evidence="15" id="KW-0479">Metal-binding</keyword>
<keyword evidence="2 16" id="KW-0813">Transport</keyword>
<dbReference type="GO" id="GO:0046872">
    <property type="term" value="F:metal ion binding"/>
    <property type="evidence" value="ECO:0007669"/>
    <property type="project" value="UniProtKB-KW"/>
</dbReference>
<keyword evidence="4 16" id="KW-0410">Iron transport</keyword>
<dbReference type="Proteomes" id="UP000182983">
    <property type="component" value="Unassembled WGS sequence"/>
</dbReference>
<sequence>MPKDDGISIRPAGPPRIALVGNPNCGKTALFNALTGARQKVANYAGVTVERKEGLFVSPGGTRVKVIDLPGTYSLRARSPDEEVTRDVVLGRRADEEVPEAIVCVVDATRLRLNLRLVLEMKKLGRPVILALNMMDEAESQGIAVDAAELSAALGMPVVPTVAIRKDGIQPLLDQIDRTLQVAKSEGLAPKSAPCGWSEPSARDLRDYHVEVETILAQAVGRPSRPHLATRRIDRVLLQPAAGLAILLMLLFLMFQAVFSWARLPMELIDGGLSAVKAAIDAGMADGPLKSLITDGIIGGVGSVVIFLPQILVLFLFIQILEDSGYMARAAFLLDKMMGGVGLHGRAFIPLLSSFACAVPGIMAARTIENRTDRIATIMIAPLMTCSARLPVYTLIIAAFIPQRQVLGGWVGLPGLVLFALYAAGILSGLLIAFILKRTVLTGAREPLLMELPAYRLPRPRNVLLGLYERARAFLVRAGTTIFALMVVIWALASFPAAPEGATLPAIDYSVAGMIGHFLEPLLAPIGFNWEIAVALVPGMAAREVAVGVLGTVYALSDSGDAMRHSLAGLLAHSWSLPTALSFLTWYVFAPQCIATLSVVRRELNSYWWPTAMFFGLTSLAYGASFATFRVATALIGE</sequence>
<dbReference type="GO" id="GO:0005525">
    <property type="term" value="F:GTP binding"/>
    <property type="evidence" value="ECO:0007669"/>
    <property type="project" value="UniProtKB-KW"/>
</dbReference>
<evidence type="ECO:0000256" key="10">
    <source>
        <dbReference type="ARBA" id="ARBA00023065"/>
    </source>
</evidence>
<dbReference type="FunFam" id="3.40.50.300:FF:000426">
    <property type="entry name" value="Ferrous iron transport protein B"/>
    <property type="match status" value="1"/>
</dbReference>
<feature type="binding site" evidence="15">
    <location>
        <position position="33"/>
    </location>
    <ligand>
        <name>Mg(2+)</name>
        <dbReference type="ChEBI" id="CHEBI:18420"/>
        <label>2</label>
    </ligand>
</feature>
<feature type="transmembrane region" description="Helical" evidence="16">
    <location>
        <begin position="474"/>
        <end position="493"/>
    </location>
</feature>
<evidence type="ECO:0000256" key="2">
    <source>
        <dbReference type="ARBA" id="ARBA00022448"/>
    </source>
</evidence>
<dbReference type="InterPro" id="IPR050860">
    <property type="entry name" value="FeoB_GTPase"/>
</dbReference>
<feature type="transmembrane region" description="Helical" evidence="16">
    <location>
        <begin position="297"/>
        <end position="321"/>
    </location>
</feature>
<feature type="binding site" evidence="14">
    <location>
        <begin position="21"/>
        <end position="28"/>
    </location>
    <ligand>
        <name>GTP</name>
        <dbReference type="ChEBI" id="CHEBI:37565"/>
        <label>1</label>
    </ligand>
</feature>
<evidence type="ECO:0000256" key="1">
    <source>
        <dbReference type="ARBA" id="ARBA00004429"/>
    </source>
</evidence>
<feature type="transmembrane region" description="Helical" evidence="16">
    <location>
        <begin position="413"/>
        <end position="436"/>
    </location>
</feature>
<feature type="binding site" evidence="15">
    <location>
        <position position="32"/>
    </location>
    <ligand>
        <name>Mg(2+)</name>
        <dbReference type="ChEBI" id="CHEBI:18420"/>
        <label>2</label>
    </ligand>
</feature>
<evidence type="ECO:0000256" key="13">
    <source>
        <dbReference type="NCBIfam" id="TIGR00437"/>
    </source>
</evidence>
<dbReference type="Pfam" id="PF07664">
    <property type="entry name" value="FeoB_C"/>
    <property type="match status" value="1"/>
</dbReference>
<reference evidence="19" key="1">
    <citation type="submission" date="2016-10" db="EMBL/GenBank/DDBJ databases">
        <authorList>
            <person name="Varghese N."/>
            <person name="Submissions S."/>
        </authorList>
    </citation>
    <scope>NUCLEOTIDE SEQUENCE [LARGE SCALE GENOMIC DNA]</scope>
    <source>
        <strain evidence="19">DSM 13234</strain>
    </source>
</reference>
<keyword evidence="5" id="KW-0997">Cell inner membrane</keyword>
<evidence type="ECO:0000256" key="9">
    <source>
        <dbReference type="ARBA" id="ARBA00023004"/>
    </source>
</evidence>
<keyword evidence="15" id="KW-0460">Magnesium</keyword>
<keyword evidence="11 14" id="KW-0342">GTP-binding</keyword>
<feature type="transmembrane region" description="Helical" evidence="16">
    <location>
        <begin position="568"/>
        <end position="587"/>
    </location>
</feature>
<feature type="binding site" evidence="14">
    <location>
        <begin position="46"/>
        <end position="50"/>
    </location>
    <ligand>
        <name>GTP</name>
        <dbReference type="ChEBI" id="CHEBI:37565"/>
        <label>1</label>
    </ligand>
</feature>
<comment type="similarity">
    <text evidence="16">Belongs to the TRAFAC class TrmE-Era-EngA-EngB-Septin-like GTPase superfamily. FeoB GTPase (TC 9.A.8) family.</text>
</comment>
<dbReference type="PANTHER" id="PTHR43185">
    <property type="entry name" value="FERROUS IRON TRANSPORT PROTEIN B"/>
    <property type="match status" value="1"/>
</dbReference>
<evidence type="ECO:0000256" key="11">
    <source>
        <dbReference type="ARBA" id="ARBA00023134"/>
    </source>
</evidence>
<gene>
    <name evidence="18" type="ORF">SAMN04244559_01254</name>
</gene>
<keyword evidence="8 16" id="KW-1133">Transmembrane helix</keyword>
<dbReference type="SUPFAM" id="SSF52540">
    <property type="entry name" value="P-loop containing nucleoside triphosphate hydrolases"/>
    <property type="match status" value="1"/>
</dbReference>
<dbReference type="PROSITE" id="PS51711">
    <property type="entry name" value="G_FEOB"/>
    <property type="match status" value="1"/>
</dbReference>
<dbReference type="OrthoDB" id="9809127at2"/>
<dbReference type="InterPro" id="IPR027417">
    <property type="entry name" value="P-loop_NTPase"/>
</dbReference>
<feature type="transmembrane region" description="Helical" evidence="16">
    <location>
        <begin position="375"/>
        <end position="401"/>
    </location>
</feature>
<feature type="binding site" evidence="14">
    <location>
        <begin position="68"/>
        <end position="71"/>
    </location>
    <ligand>
        <name>GTP</name>
        <dbReference type="ChEBI" id="CHEBI:37565"/>
        <label>1</label>
    </ligand>
</feature>
<keyword evidence="19" id="KW-1185">Reference proteome</keyword>
<comment type="subcellular location">
    <subcellularLocation>
        <location evidence="1 16">Cell inner membrane</location>
        <topology evidence="1 16">Multi-pass membrane protein</topology>
    </subcellularLocation>
</comment>
<keyword evidence="7 14" id="KW-0547">Nucleotide-binding</keyword>
<accession>A0A1H6H9L4</accession>
<dbReference type="GO" id="GO:0005886">
    <property type="term" value="C:plasma membrane"/>
    <property type="evidence" value="ECO:0007669"/>
    <property type="project" value="UniProtKB-SubCell"/>
</dbReference>
<dbReference type="InterPro" id="IPR006073">
    <property type="entry name" value="GTP-bd"/>
</dbReference>
<feature type="transmembrane region" description="Helical" evidence="16">
    <location>
        <begin position="532"/>
        <end position="556"/>
    </location>
</feature>
<dbReference type="Pfam" id="PF02421">
    <property type="entry name" value="FeoB_N"/>
    <property type="match status" value="1"/>
</dbReference>
<evidence type="ECO:0000256" key="5">
    <source>
        <dbReference type="ARBA" id="ARBA00022519"/>
    </source>
</evidence>
<evidence type="ECO:0000256" key="4">
    <source>
        <dbReference type="ARBA" id="ARBA00022496"/>
    </source>
</evidence>
<keyword evidence="12 16" id="KW-0472">Membrane</keyword>
<protein>
    <recommendedName>
        <fullName evidence="13 16">Ferrous iron transport protein B</fullName>
    </recommendedName>
</protein>
<dbReference type="Pfam" id="PF07670">
    <property type="entry name" value="Gate"/>
    <property type="match status" value="2"/>
</dbReference>
<dbReference type="InterPro" id="IPR030389">
    <property type="entry name" value="G_FEOB_dom"/>
</dbReference>
<evidence type="ECO:0000313" key="19">
    <source>
        <dbReference type="Proteomes" id="UP000182983"/>
    </source>
</evidence>
<evidence type="ECO:0000256" key="7">
    <source>
        <dbReference type="ARBA" id="ARBA00022741"/>
    </source>
</evidence>
<dbReference type="AlphaFoldDB" id="A0A1H6H9L4"/>
<evidence type="ECO:0000256" key="14">
    <source>
        <dbReference type="PIRSR" id="PIRSR603373-1"/>
    </source>
</evidence>
<dbReference type="GO" id="GO:0015093">
    <property type="term" value="F:ferrous iron transmembrane transporter activity"/>
    <property type="evidence" value="ECO:0007669"/>
    <property type="project" value="UniProtKB-UniRule"/>
</dbReference>
<dbReference type="InterPro" id="IPR011640">
    <property type="entry name" value="Fe2_transport_prot_B_C"/>
</dbReference>
<keyword evidence="6 16" id="KW-0812">Transmembrane</keyword>